<name>D2U947_XANAP</name>
<reference evidence="1 2" key="1">
    <citation type="journal article" date="2009" name="BMC Genomics">
        <title>The complete genome sequence of Xanthomonas albilineans provides new insights into the reductive genome evolution of the xylem-limited Xanthomonadaceae.</title>
        <authorList>
            <person name="Pieretti I."/>
            <person name="Royer M."/>
            <person name="Barbe V."/>
            <person name="Carrere S."/>
            <person name="Koebnik R."/>
            <person name="Cociancich S."/>
            <person name="Couloux A."/>
            <person name="Darrasse A."/>
            <person name="Gouzy J."/>
            <person name="Jacques M.A."/>
            <person name="Lauber E."/>
            <person name="Manceau C."/>
            <person name="Mangenot S."/>
            <person name="Poussier S."/>
            <person name="Segurens B."/>
            <person name="Szurek B."/>
            <person name="Verdier V."/>
            <person name="Arlat M."/>
            <person name="Rott P."/>
        </authorList>
    </citation>
    <scope>NUCLEOTIDE SEQUENCE [LARGE SCALE GENOMIC DNA]</scope>
    <source>
        <strain evidence="2">GPE PC73 / CFBP 7063</strain>
    </source>
</reference>
<proteinExistence type="predicted"/>
<dbReference type="Proteomes" id="UP000001890">
    <property type="component" value="Chromosome"/>
</dbReference>
<gene>
    <name evidence="1" type="ordered locus">XALc_2284</name>
</gene>
<evidence type="ECO:0000313" key="2">
    <source>
        <dbReference type="Proteomes" id="UP000001890"/>
    </source>
</evidence>
<dbReference type="STRING" id="380358.XALC_2284"/>
<protein>
    <submittedName>
        <fullName evidence="1">Uncharacterized protein</fullName>
    </submittedName>
</protein>
<dbReference type="AlphaFoldDB" id="D2U947"/>
<evidence type="ECO:0000313" key="1">
    <source>
        <dbReference type="EMBL" id="CBA16765.1"/>
    </source>
</evidence>
<keyword evidence="2" id="KW-1185">Reference proteome</keyword>
<dbReference type="EMBL" id="FP565176">
    <property type="protein sequence ID" value="CBA16765.1"/>
    <property type="molecule type" value="Genomic_DNA"/>
</dbReference>
<sequence>MGAERDSMDRSFAQACDLRLSIPGSGALESLGGES</sequence>
<organism evidence="1 2">
    <name type="scientific">Xanthomonas albilineans (strain GPE PC73 / CFBP 7063)</name>
    <dbReference type="NCBI Taxonomy" id="380358"/>
    <lineage>
        <taxon>Bacteria</taxon>
        <taxon>Pseudomonadati</taxon>
        <taxon>Pseudomonadota</taxon>
        <taxon>Gammaproteobacteria</taxon>
        <taxon>Lysobacterales</taxon>
        <taxon>Lysobacteraceae</taxon>
        <taxon>Xanthomonas</taxon>
    </lineage>
</organism>
<accession>D2U947</accession>
<dbReference type="KEGG" id="xal:XALC_2284"/>